<dbReference type="OrthoDB" id="9780918at2"/>
<sequence>MPELIVDAVELLGWLGIFAVMIVLAPEAVMPFLGYAVYQAELNPVTVLAAASLGATLGSTLIYLVVRAVGDARARRWVRRGSRWYLIQERDLEVTHRVFRRHGAWIVLFGRFVPTVRSLVSIPAGLLPMRLVPFLLLTLLGTTLWNGVLLAAGYATGSNWARVEAYLGTYGTVVTLLLLVAVAGLLLYRLRNLVLRHRRAG</sequence>
<proteinExistence type="predicted"/>
<feature type="transmembrane region" description="Helical" evidence="6">
    <location>
        <begin position="131"/>
        <end position="155"/>
    </location>
</feature>
<evidence type="ECO:0000313" key="8">
    <source>
        <dbReference type="EMBL" id="ABM61517.1"/>
    </source>
</evidence>
<dbReference type="EMBL" id="CP000544">
    <property type="protein sequence ID" value="ABM61517.1"/>
    <property type="molecule type" value="Genomic_DNA"/>
</dbReference>
<evidence type="ECO:0000256" key="5">
    <source>
        <dbReference type="ARBA" id="ARBA00023136"/>
    </source>
</evidence>
<dbReference type="PANTHER" id="PTHR42709">
    <property type="entry name" value="ALKALINE PHOSPHATASE LIKE PROTEIN"/>
    <property type="match status" value="1"/>
</dbReference>
<dbReference type="InterPro" id="IPR032816">
    <property type="entry name" value="VTT_dom"/>
</dbReference>
<evidence type="ECO:0000256" key="3">
    <source>
        <dbReference type="ARBA" id="ARBA00022692"/>
    </source>
</evidence>
<keyword evidence="4 6" id="KW-1133">Transmembrane helix</keyword>
<protein>
    <submittedName>
        <fullName evidence="8">Alkaline phosphatase</fullName>
    </submittedName>
</protein>
<organism evidence="8 9">
    <name type="scientific">Halorhodospira halophila (strain DSM 244 / SL1)</name>
    <name type="common">Ectothiorhodospira halophila (strain DSM 244 / SL1)</name>
    <dbReference type="NCBI Taxonomy" id="349124"/>
    <lineage>
        <taxon>Bacteria</taxon>
        <taxon>Pseudomonadati</taxon>
        <taxon>Pseudomonadota</taxon>
        <taxon>Gammaproteobacteria</taxon>
        <taxon>Chromatiales</taxon>
        <taxon>Ectothiorhodospiraceae</taxon>
        <taxon>Halorhodospira</taxon>
    </lineage>
</organism>
<evidence type="ECO:0000259" key="7">
    <source>
        <dbReference type="Pfam" id="PF09335"/>
    </source>
</evidence>
<feature type="transmembrane region" description="Helical" evidence="6">
    <location>
        <begin position="12"/>
        <end position="33"/>
    </location>
</feature>
<reference evidence="9" key="1">
    <citation type="submission" date="2006-12" db="EMBL/GenBank/DDBJ databases">
        <title>Complete sequence of Halorhodospira halophila SL1.</title>
        <authorList>
            <consortium name="US DOE Joint Genome Institute"/>
            <person name="Copeland A."/>
            <person name="Lucas S."/>
            <person name="Lapidus A."/>
            <person name="Barry K."/>
            <person name="Detter J.C."/>
            <person name="Glavina del Rio T."/>
            <person name="Hammon N."/>
            <person name="Israni S."/>
            <person name="Dalin E."/>
            <person name="Tice H."/>
            <person name="Pitluck S."/>
            <person name="Saunders E."/>
            <person name="Brettin T."/>
            <person name="Bruce D."/>
            <person name="Han C."/>
            <person name="Tapia R."/>
            <person name="Schmutz J."/>
            <person name="Larimer F."/>
            <person name="Land M."/>
            <person name="Hauser L."/>
            <person name="Kyrpides N."/>
            <person name="Mikhailova N."/>
            <person name="Hoff W."/>
            <person name="Richardson P."/>
        </authorList>
    </citation>
    <scope>NUCLEOTIDE SEQUENCE [LARGE SCALE GENOMIC DNA]</scope>
    <source>
        <strain evidence="9">DSM 244 / SL1</strain>
    </source>
</reference>
<keyword evidence="5 6" id="KW-0472">Membrane</keyword>
<name>A1WV05_HALHL</name>
<dbReference type="PANTHER" id="PTHR42709:SF6">
    <property type="entry name" value="UNDECAPRENYL PHOSPHATE TRANSPORTER A"/>
    <property type="match status" value="1"/>
</dbReference>
<feature type="transmembrane region" description="Helical" evidence="6">
    <location>
        <begin position="167"/>
        <end position="188"/>
    </location>
</feature>
<dbReference type="RefSeq" id="WP_011813540.1">
    <property type="nucleotide sequence ID" value="NC_008789.1"/>
</dbReference>
<dbReference type="HOGENOM" id="CLU_044208_1_1_6"/>
<keyword evidence="3 6" id="KW-0812">Transmembrane</keyword>
<dbReference type="Pfam" id="PF09335">
    <property type="entry name" value="VTT_dom"/>
    <property type="match status" value="1"/>
</dbReference>
<evidence type="ECO:0000256" key="4">
    <source>
        <dbReference type="ARBA" id="ARBA00022989"/>
    </source>
</evidence>
<dbReference type="InterPro" id="IPR051311">
    <property type="entry name" value="DedA_domain"/>
</dbReference>
<feature type="transmembrane region" description="Helical" evidence="6">
    <location>
        <begin position="45"/>
        <end position="66"/>
    </location>
</feature>
<reference evidence="8 9" key="2">
    <citation type="journal article" date="2013" name="Stand. Genomic Sci.">
        <title>Complete genome sequence of Halorhodospira halophila SL1.</title>
        <authorList>
            <person name="Challacombe J.F."/>
            <person name="Majid S."/>
            <person name="Deole R."/>
            <person name="Brettin T.S."/>
            <person name="Bruce D."/>
            <person name="Delano S.F."/>
            <person name="Detter J.C."/>
            <person name="Gleasner C.D."/>
            <person name="Han C.S."/>
            <person name="Misra M."/>
            <person name="Reitenga K.G."/>
            <person name="Mikhailova N."/>
            <person name="Woyke T."/>
            <person name="Pitluck S."/>
            <person name="Nolan M."/>
            <person name="Land M.L."/>
            <person name="Saunders E."/>
            <person name="Tapia R."/>
            <person name="Lapidus A."/>
            <person name="Ivanova N."/>
            <person name="Hoff W.D."/>
        </authorList>
    </citation>
    <scope>NUCLEOTIDE SEQUENCE [LARGE SCALE GENOMIC DNA]</scope>
    <source>
        <strain evidence="9">DSM 244 / SL1</strain>
    </source>
</reference>
<dbReference type="Proteomes" id="UP000000647">
    <property type="component" value="Chromosome"/>
</dbReference>
<accession>A1WV05</accession>
<evidence type="ECO:0000313" key="9">
    <source>
        <dbReference type="Proteomes" id="UP000000647"/>
    </source>
</evidence>
<keyword evidence="9" id="KW-1185">Reference proteome</keyword>
<feature type="domain" description="VTT" evidence="7">
    <location>
        <begin position="32"/>
        <end position="154"/>
    </location>
</feature>
<dbReference type="eggNOG" id="COG0586">
    <property type="taxonomic scope" value="Bacteria"/>
</dbReference>
<comment type="subcellular location">
    <subcellularLocation>
        <location evidence="1">Cell membrane</location>
        <topology evidence="1">Multi-pass membrane protein</topology>
    </subcellularLocation>
</comment>
<dbReference type="KEGG" id="hha:Hhal_0736"/>
<dbReference type="STRING" id="349124.Hhal_0736"/>
<evidence type="ECO:0000256" key="6">
    <source>
        <dbReference type="SAM" id="Phobius"/>
    </source>
</evidence>
<dbReference type="AlphaFoldDB" id="A1WV05"/>
<evidence type="ECO:0000256" key="1">
    <source>
        <dbReference type="ARBA" id="ARBA00004651"/>
    </source>
</evidence>
<keyword evidence="2" id="KW-1003">Cell membrane</keyword>
<dbReference type="GO" id="GO:0005886">
    <property type="term" value="C:plasma membrane"/>
    <property type="evidence" value="ECO:0007669"/>
    <property type="project" value="UniProtKB-SubCell"/>
</dbReference>
<gene>
    <name evidence="8" type="ordered locus">Hhal_0736</name>
</gene>
<evidence type="ECO:0000256" key="2">
    <source>
        <dbReference type="ARBA" id="ARBA00022475"/>
    </source>
</evidence>